<feature type="compositionally biased region" description="Low complexity" evidence="1">
    <location>
        <begin position="493"/>
        <end position="512"/>
    </location>
</feature>
<keyword evidence="2" id="KW-1133">Transmembrane helix</keyword>
<evidence type="ECO:0000256" key="2">
    <source>
        <dbReference type="SAM" id="Phobius"/>
    </source>
</evidence>
<feature type="compositionally biased region" description="Polar residues" evidence="1">
    <location>
        <begin position="522"/>
        <end position="533"/>
    </location>
</feature>
<feature type="transmembrane region" description="Helical" evidence="2">
    <location>
        <begin position="390"/>
        <end position="413"/>
    </location>
</feature>
<feature type="compositionally biased region" description="Polar residues" evidence="1">
    <location>
        <begin position="550"/>
        <end position="560"/>
    </location>
</feature>
<proteinExistence type="predicted"/>
<evidence type="ECO:0000313" key="4">
    <source>
        <dbReference type="WBParaSite" id="scaffold1337_cov270.g2916"/>
    </source>
</evidence>
<sequence length="658" mass="76239">MKNSKPLELSEINIKFLYAFLLTKPLYIATIMYESIQNKDTNALLEIVSTQKLEDLNVAMKIMIALHPDLKLVKMENDKVDFKEFSKGQSVIDGEKVEQFLNWRFDPNCNEKPTADKIGWFNPMKKIQNYMKNTKQRCLENPTISHYMGMLENKKEVNNFFLLRFNCAMKAFENQKQEKTSLNVNALIQTLMLSYSIDEENITHLMKVNEKKELEDKINNAYFNLQGWNGKVFKYACKRLLNIDNASQVMSYNRFIEHYGENIVAFTNALTNVENLVNIKIDNKKVIITNDKLFNALNKVPGSSILIDIIEKINDGILVQLNTLITGKINNQKGNDLIIFISNHLRAAYLALALALNHVVEKVDDNKSKVKKRSYCYGNCMHLSPKANALILHGILSFIGVVGFSWIAIISLVELTCRFPEIDDFQNFFRRRQNSPTIPQHHEHELTQQHFHPEPSYRHRYQGSPEFYYRNPYPTYLPYSERPYIASDHRRQSSSSISQEMQQQDFQSQTSSPHQNDEENPQHSSVPALTSDGSIPYYRYNTDRNEETDQYTTTDGQTFQPRPRRSPRQGNFCPDKSNGGTCKDTISFHKDDKKSNFEDFKGQGCLNNILNNVTGSQNNIRKKRYVYWDCGNWIVWIIILSLVAVYVTGFYLIAAHVH</sequence>
<reference evidence="4" key="1">
    <citation type="submission" date="2022-11" db="UniProtKB">
        <authorList>
            <consortium name="WormBaseParasite"/>
        </authorList>
    </citation>
    <scope>IDENTIFICATION</scope>
</reference>
<evidence type="ECO:0000313" key="3">
    <source>
        <dbReference type="Proteomes" id="UP000887561"/>
    </source>
</evidence>
<keyword evidence="2" id="KW-0472">Membrane</keyword>
<dbReference type="AlphaFoldDB" id="A0A915LJW8"/>
<accession>A0A915LJW8</accession>
<organism evidence="3 4">
    <name type="scientific">Meloidogyne javanica</name>
    <name type="common">Root-knot nematode worm</name>
    <dbReference type="NCBI Taxonomy" id="6303"/>
    <lineage>
        <taxon>Eukaryota</taxon>
        <taxon>Metazoa</taxon>
        <taxon>Ecdysozoa</taxon>
        <taxon>Nematoda</taxon>
        <taxon>Chromadorea</taxon>
        <taxon>Rhabditida</taxon>
        <taxon>Tylenchina</taxon>
        <taxon>Tylenchomorpha</taxon>
        <taxon>Tylenchoidea</taxon>
        <taxon>Meloidogynidae</taxon>
        <taxon>Meloidogyninae</taxon>
        <taxon>Meloidogyne</taxon>
        <taxon>Meloidogyne incognita group</taxon>
    </lineage>
</organism>
<dbReference type="Proteomes" id="UP000887561">
    <property type="component" value="Unplaced"/>
</dbReference>
<name>A0A915LJW8_MELJA</name>
<feature type="region of interest" description="Disordered" evidence="1">
    <location>
        <begin position="487"/>
        <end position="577"/>
    </location>
</feature>
<feature type="transmembrane region" description="Helical" evidence="2">
    <location>
        <begin position="633"/>
        <end position="654"/>
    </location>
</feature>
<protein>
    <submittedName>
        <fullName evidence="4">Uncharacterized protein</fullName>
    </submittedName>
</protein>
<keyword evidence="3" id="KW-1185">Reference proteome</keyword>
<dbReference type="WBParaSite" id="scaffold1337_cov270.g2916">
    <property type="protein sequence ID" value="scaffold1337_cov270.g2916"/>
    <property type="gene ID" value="scaffold1337_cov270.g2916"/>
</dbReference>
<keyword evidence="2" id="KW-0812">Transmembrane</keyword>
<evidence type="ECO:0000256" key="1">
    <source>
        <dbReference type="SAM" id="MobiDB-lite"/>
    </source>
</evidence>